<dbReference type="Gene3D" id="3.40.91.30">
    <property type="match status" value="1"/>
</dbReference>
<organism evidence="1 2">
    <name type="scientific">Ferrimonas gelatinilytica</name>
    <dbReference type="NCBI Taxonomy" id="1255257"/>
    <lineage>
        <taxon>Bacteria</taxon>
        <taxon>Pseudomonadati</taxon>
        <taxon>Pseudomonadota</taxon>
        <taxon>Gammaproteobacteria</taxon>
        <taxon>Alteromonadales</taxon>
        <taxon>Ferrimonadaceae</taxon>
        <taxon>Ferrimonas</taxon>
    </lineage>
</organism>
<accession>A0ABP9S542</accession>
<sequence length="196" mass="22828">MSKELRNIEAIPTKVGGTTYRSRTEARWAVLFTEMGVRFDYEPEYIELSSGERYLPDFYLHDFNAYLEVKPDNTEVITAECRKARVLGQELKDQRRSVWLALGPPSEEFANIIILSEWNLEDDIEVILGSYVNRYQIQEDRRDEKVYWLLCEDEVGEGFRRAYMVGGPGDSTDHDRLPMIIRTVKRAYDLASKPFG</sequence>
<evidence type="ECO:0008006" key="3">
    <source>
        <dbReference type="Google" id="ProtNLM"/>
    </source>
</evidence>
<protein>
    <recommendedName>
        <fullName evidence="3">Restriction endonuclease</fullName>
    </recommendedName>
</protein>
<evidence type="ECO:0000313" key="1">
    <source>
        <dbReference type="EMBL" id="GAA5191484.1"/>
    </source>
</evidence>
<evidence type="ECO:0000313" key="2">
    <source>
        <dbReference type="Proteomes" id="UP001501600"/>
    </source>
</evidence>
<dbReference type="Proteomes" id="UP001501600">
    <property type="component" value="Unassembled WGS sequence"/>
</dbReference>
<keyword evidence="2" id="KW-1185">Reference proteome</keyword>
<dbReference type="RefSeq" id="WP_345316759.1">
    <property type="nucleotide sequence ID" value="NZ_BAABLF010000011.1"/>
</dbReference>
<gene>
    <name evidence="1" type="ORF">GCM10025772_18380</name>
</gene>
<dbReference type="EMBL" id="BAABLF010000011">
    <property type="protein sequence ID" value="GAA5191484.1"/>
    <property type="molecule type" value="Genomic_DNA"/>
</dbReference>
<proteinExistence type="predicted"/>
<reference evidence="2" key="1">
    <citation type="journal article" date="2019" name="Int. J. Syst. Evol. Microbiol.">
        <title>The Global Catalogue of Microorganisms (GCM) 10K type strain sequencing project: providing services to taxonomists for standard genome sequencing and annotation.</title>
        <authorList>
            <consortium name="The Broad Institute Genomics Platform"/>
            <consortium name="The Broad Institute Genome Sequencing Center for Infectious Disease"/>
            <person name="Wu L."/>
            <person name="Ma J."/>
        </authorList>
    </citation>
    <scope>NUCLEOTIDE SEQUENCE [LARGE SCALE GENOMIC DNA]</scope>
    <source>
        <strain evidence="2">JCM 18720</strain>
    </source>
</reference>
<name>A0ABP9S542_9GAMM</name>
<comment type="caution">
    <text evidence="1">The sequence shown here is derived from an EMBL/GenBank/DDBJ whole genome shotgun (WGS) entry which is preliminary data.</text>
</comment>